<dbReference type="RefSeq" id="WP_380686490.1">
    <property type="nucleotide sequence ID" value="NZ_JBHRSS010000002.1"/>
</dbReference>
<dbReference type="Pfam" id="PF13488">
    <property type="entry name" value="Gly-zipper_Omp"/>
    <property type="match status" value="1"/>
</dbReference>
<dbReference type="Gene3D" id="3.30.1330.60">
    <property type="entry name" value="OmpA-like domain"/>
    <property type="match status" value="1"/>
</dbReference>
<dbReference type="SUPFAM" id="SSF103088">
    <property type="entry name" value="OmpA-like"/>
    <property type="match status" value="1"/>
</dbReference>
<dbReference type="EMBL" id="JBHRSS010000002">
    <property type="protein sequence ID" value="MFC3102945.1"/>
    <property type="molecule type" value="Genomic_DNA"/>
</dbReference>
<dbReference type="InterPro" id="IPR006664">
    <property type="entry name" value="OMP_bac"/>
</dbReference>
<sequence length="236" mass="24799">MTRKHSVFMIVALLCTALFLTACAGDPNRRTKIGAGVGAVLGGIAGSQLGDKSGTNAAIGAAIGAIAGGGTGRYMDNQQKELNTQLEAEQARDVLDITRLDGDALKIGVASDASFAVDSSTLSQSAQTTFNKIASVLKDYDKTAIHVVGHTDSTGSEQHNLQLSQQRAQSVAQFLTGRGVNSQRVLTWGRGESEPIASNDTDVGRAENRRVDIVIKPIVEGQESQAFAEPPYLGSR</sequence>
<evidence type="ECO:0000259" key="6">
    <source>
        <dbReference type="PROSITE" id="PS51123"/>
    </source>
</evidence>
<feature type="domain" description="OmpA-like" evidence="6">
    <location>
        <begin position="102"/>
        <end position="219"/>
    </location>
</feature>
<keyword evidence="2 4" id="KW-0472">Membrane</keyword>
<reference evidence="8" key="1">
    <citation type="journal article" date="2019" name="Int. J. Syst. Evol. Microbiol.">
        <title>The Global Catalogue of Microorganisms (GCM) 10K type strain sequencing project: providing services to taxonomists for standard genome sequencing and annotation.</title>
        <authorList>
            <consortium name="The Broad Institute Genomics Platform"/>
            <consortium name="The Broad Institute Genome Sequencing Center for Infectious Disease"/>
            <person name="Wu L."/>
            <person name="Ma J."/>
        </authorList>
    </citation>
    <scope>NUCLEOTIDE SEQUENCE [LARGE SCALE GENOMIC DNA]</scope>
    <source>
        <strain evidence="8">KCTC 52640</strain>
    </source>
</reference>
<protein>
    <submittedName>
        <fullName evidence="7">OmpA family protein</fullName>
    </submittedName>
</protein>
<evidence type="ECO:0000256" key="5">
    <source>
        <dbReference type="SAM" id="SignalP"/>
    </source>
</evidence>
<dbReference type="Pfam" id="PF00691">
    <property type="entry name" value="OmpA"/>
    <property type="match status" value="1"/>
</dbReference>
<dbReference type="PROSITE" id="PS51123">
    <property type="entry name" value="OMPA_2"/>
    <property type="match status" value="1"/>
</dbReference>
<dbReference type="InterPro" id="IPR039567">
    <property type="entry name" value="Gly-zipper"/>
</dbReference>
<dbReference type="InterPro" id="IPR050330">
    <property type="entry name" value="Bact_OuterMem_StrucFunc"/>
</dbReference>
<dbReference type="InterPro" id="IPR036737">
    <property type="entry name" value="OmpA-like_sf"/>
</dbReference>
<comment type="subcellular location">
    <subcellularLocation>
        <location evidence="1">Cell outer membrane</location>
    </subcellularLocation>
</comment>
<evidence type="ECO:0000313" key="7">
    <source>
        <dbReference type="EMBL" id="MFC3102945.1"/>
    </source>
</evidence>
<evidence type="ECO:0000256" key="2">
    <source>
        <dbReference type="ARBA" id="ARBA00023136"/>
    </source>
</evidence>
<evidence type="ECO:0000256" key="1">
    <source>
        <dbReference type="ARBA" id="ARBA00004442"/>
    </source>
</evidence>
<evidence type="ECO:0000313" key="8">
    <source>
        <dbReference type="Proteomes" id="UP001595462"/>
    </source>
</evidence>
<dbReference type="InterPro" id="IPR006665">
    <property type="entry name" value="OmpA-like"/>
</dbReference>
<feature type="chain" id="PRO_5047538670" evidence="5">
    <location>
        <begin position="25"/>
        <end position="236"/>
    </location>
</feature>
<gene>
    <name evidence="7" type="ORF">ACFOSU_03480</name>
</gene>
<keyword evidence="8" id="KW-1185">Reference proteome</keyword>
<feature type="signal peptide" evidence="5">
    <location>
        <begin position="1"/>
        <end position="24"/>
    </location>
</feature>
<dbReference type="Proteomes" id="UP001595462">
    <property type="component" value="Unassembled WGS sequence"/>
</dbReference>
<evidence type="ECO:0000256" key="4">
    <source>
        <dbReference type="PROSITE-ProRule" id="PRU00473"/>
    </source>
</evidence>
<dbReference type="PROSITE" id="PS51257">
    <property type="entry name" value="PROKAR_LIPOPROTEIN"/>
    <property type="match status" value="1"/>
</dbReference>
<accession>A0ABV7ENJ5</accession>
<evidence type="ECO:0000256" key="3">
    <source>
        <dbReference type="ARBA" id="ARBA00023237"/>
    </source>
</evidence>
<dbReference type="CDD" id="cd07185">
    <property type="entry name" value="OmpA_C-like"/>
    <property type="match status" value="1"/>
</dbReference>
<comment type="caution">
    <text evidence="7">The sequence shown here is derived from an EMBL/GenBank/DDBJ whole genome shotgun (WGS) entry which is preliminary data.</text>
</comment>
<dbReference type="PRINTS" id="PR01021">
    <property type="entry name" value="OMPADOMAIN"/>
</dbReference>
<keyword evidence="3" id="KW-0998">Cell outer membrane</keyword>
<organism evidence="7 8">
    <name type="scientific">Salinisphaera aquimarina</name>
    <dbReference type="NCBI Taxonomy" id="2094031"/>
    <lineage>
        <taxon>Bacteria</taxon>
        <taxon>Pseudomonadati</taxon>
        <taxon>Pseudomonadota</taxon>
        <taxon>Gammaproteobacteria</taxon>
        <taxon>Salinisphaerales</taxon>
        <taxon>Salinisphaeraceae</taxon>
        <taxon>Salinisphaera</taxon>
    </lineage>
</organism>
<keyword evidence="5" id="KW-0732">Signal</keyword>
<dbReference type="PANTHER" id="PTHR30329">
    <property type="entry name" value="STATOR ELEMENT OF FLAGELLAR MOTOR COMPLEX"/>
    <property type="match status" value="1"/>
</dbReference>
<name>A0ABV7ENJ5_9GAMM</name>
<dbReference type="PANTHER" id="PTHR30329:SF21">
    <property type="entry name" value="LIPOPROTEIN YIAD-RELATED"/>
    <property type="match status" value="1"/>
</dbReference>
<proteinExistence type="predicted"/>